<dbReference type="AlphaFoldDB" id="A0A0D2NNP9"/>
<organism evidence="2 3">
    <name type="scientific">Hypholoma sublateritium (strain FD-334 SS-4)</name>
    <dbReference type="NCBI Taxonomy" id="945553"/>
    <lineage>
        <taxon>Eukaryota</taxon>
        <taxon>Fungi</taxon>
        <taxon>Dikarya</taxon>
        <taxon>Basidiomycota</taxon>
        <taxon>Agaricomycotina</taxon>
        <taxon>Agaricomycetes</taxon>
        <taxon>Agaricomycetidae</taxon>
        <taxon>Agaricales</taxon>
        <taxon>Agaricineae</taxon>
        <taxon>Strophariaceae</taxon>
        <taxon>Hypholoma</taxon>
    </lineage>
</organism>
<feature type="region of interest" description="Disordered" evidence="1">
    <location>
        <begin position="740"/>
        <end position="778"/>
    </location>
</feature>
<keyword evidence="3" id="KW-1185">Reference proteome</keyword>
<evidence type="ECO:0000313" key="2">
    <source>
        <dbReference type="EMBL" id="KJA20449.1"/>
    </source>
</evidence>
<reference evidence="3" key="1">
    <citation type="submission" date="2014-04" db="EMBL/GenBank/DDBJ databases">
        <title>Evolutionary Origins and Diversification of the Mycorrhizal Mutualists.</title>
        <authorList>
            <consortium name="DOE Joint Genome Institute"/>
            <consortium name="Mycorrhizal Genomics Consortium"/>
            <person name="Kohler A."/>
            <person name="Kuo A."/>
            <person name="Nagy L.G."/>
            <person name="Floudas D."/>
            <person name="Copeland A."/>
            <person name="Barry K.W."/>
            <person name="Cichocki N."/>
            <person name="Veneault-Fourrey C."/>
            <person name="LaButti K."/>
            <person name="Lindquist E.A."/>
            <person name="Lipzen A."/>
            <person name="Lundell T."/>
            <person name="Morin E."/>
            <person name="Murat C."/>
            <person name="Riley R."/>
            <person name="Ohm R."/>
            <person name="Sun H."/>
            <person name="Tunlid A."/>
            <person name="Henrissat B."/>
            <person name="Grigoriev I.V."/>
            <person name="Hibbett D.S."/>
            <person name="Martin F."/>
        </authorList>
    </citation>
    <scope>NUCLEOTIDE SEQUENCE [LARGE SCALE GENOMIC DNA]</scope>
    <source>
        <strain evidence="3">FD-334 SS-4</strain>
    </source>
</reference>
<proteinExistence type="predicted"/>
<feature type="compositionally biased region" description="Low complexity" evidence="1">
    <location>
        <begin position="618"/>
        <end position="630"/>
    </location>
</feature>
<dbReference type="OMA" id="WREWTED"/>
<evidence type="ECO:0000313" key="3">
    <source>
        <dbReference type="Proteomes" id="UP000054270"/>
    </source>
</evidence>
<feature type="compositionally biased region" description="Basic residues" evidence="1">
    <location>
        <begin position="154"/>
        <end position="166"/>
    </location>
</feature>
<feature type="compositionally biased region" description="Acidic residues" evidence="1">
    <location>
        <begin position="74"/>
        <end position="84"/>
    </location>
</feature>
<feature type="region of interest" description="Disordered" evidence="1">
    <location>
        <begin position="574"/>
        <end position="634"/>
    </location>
</feature>
<feature type="compositionally biased region" description="Low complexity" evidence="1">
    <location>
        <begin position="755"/>
        <end position="778"/>
    </location>
</feature>
<dbReference type="EMBL" id="KN817567">
    <property type="protein sequence ID" value="KJA20449.1"/>
    <property type="molecule type" value="Genomic_DNA"/>
</dbReference>
<evidence type="ECO:0000256" key="1">
    <source>
        <dbReference type="SAM" id="MobiDB-lite"/>
    </source>
</evidence>
<dbReference type="OrthoDB" id="3014170at2759"/>
<dbReference type="Proteomes" id="UP000054270">
    <property type="component" value="Unassembled WGS sequence"/>
</dbReference>
<name>A0A0D2NNP9_HYPSF</name>
<protein>
    <submittedName>
        <fullName evidence="2">Uncharacterized protein</fullName>
    </submittedName>
</protein>
<feature type="compositionally biased region" description="Acidic residues" evidence="1">
    <location>
        <begin position="111"/>
        <end position="146"/>
    </location>
</feature>
<feature type="compositionally biased region" description="Polar residues" evidence="1">
    <location>
        <begin position="94"/>
        <end position="105"/>
    </location>
</feature>
<accession>A0A0D2NNP9</accession>
<gene>
    <name evidence="2" type="ORF">HYPSUDRAFT_203766</name>
</gene>
<feature type="region of interest" description="Disordered" evidence="1">
    <location>
        <begin position="57"/>
        <end position="248"/>
    </location>
</feature>
<sequence length="778" mass="84548">MREANRLAELDERVAKHLQKASLKAAGAVEDTLREEDLARKTPQNRCLAAVQPFRPQKFAAGKENEHVAALSDDTGENESEEENTAATAGRGTVLQSKNQPTVNNIVDPGFLEDDESGGEDDIYEPEEEDSGEDSEGEEVDPDASQDEAPQAGLKRKKTQKGKSKPGRADVTATRQTTASAGTPLIASTVKRTPSQPPQKKKKSNQGGLVANWEAKNPNACKHSDSSRSTLEQPHEGSMVQDVSGFASDHDNDQVERAALTGSKRNKSKGSAKDKIPMIQIIPGHQLKRPSTKKDARGGAARWTTRHLPPDTITQFTGVVTRLAKIKAGTITPWSNLTYSQVQGIVDLVFGQGVHTVEDGDVWCGLIAARICNWRNSFATAAIRSIDQWIEAHPDALDSSERIADMCELCLSEKGTPPHCPFWWREWTEDDNNIIRKKGMFQNELILYTLSHAHLIKYDDIPNPDNLEDDEKPVGALILALQAVEHAFKLRRTGEHIEPTSSTGYFSCDNYGDYIEQKIVDTGKKGSKQGSLIRVANRRASRFLKSTAALTDTNWRDIFTTAAGYLGSSKKRKARRSLSSTGLPEQGDSSEIIEDPSMEFNYKSDPNSSEVEGDYDGSSESVEPAPAPSSDDVLTGGGTVAHVGRFWGIGEAGSGVASKYAATAGVMNVDEALQGFRDIVQLESTRVDEGRFSFRDPGLWRTGRTDVTVLTTTPPSLQTANDELGVPTTRLDTLPLLSARDAPQRNTQTADHAHAPSAPSPQSHASPPTPPTSSARPT</sequence>